<dbReference type="GO" id="GO:0004622">
    <property type="term" value="F:phosphatidylcholine lysophospholipase activity"/>
    <property type="evidence" value="ECO:0007669"/>
    <property type="project" value="UniProtKB-EC"/>
</dbReference>
<accession>A0A4P8IH19</accession>
<reference evidence="2 3" key="1">
    <citation type="submission" date="2019-05" db="EMBL/GenBank/DDBJ databases">
        <title>Complete genome sequencing of Anaerostipes rhamnosivorans.</title>
        <authorList>
            <person name="Bui T.P.N."/>
            <person name="de Vos W.M."/>
        </authorList>
    </citation>
    <scope>NUCLEOTIDE SEQUENCE [LARGE SCALE GENOMIC DNA]</scope>
    <source>
        <strain evidence="2 3">1y2</strain>
    </source>
</reference>
<proteinExistence type="predicted"/>
<dbReference type="Proteomes" id="UP000298653">
    <property type="component" value="Chromosome"/>
</dbReference>
<dbReference type="InterPro" id="IPR029058">
    <property type="entry name" value="AB_hydrolase_fold"/>
</dbReference>
<name>A0A4P8IH19_9FIRM</name>
<dbReference type="EMBL" id="CP040058">
    <property type="protein sequence ID" value="QCP34429.1"/>
    <property type="molecule type" value="Genomic_DNA"/>
</dbReference>
<dbReference type="Pfam" id="PF12146">
    <property type="entry name" value="Hydrolase_4"/>
    <property type="match status" value="1"/>
</dbReference>
<dbReference type="EC" id="3.1.1.5" evidence="2"/>
<dbReference type="SUPFAM" id="SSF53474">
    <property type="entry name" value="alpha/beta-Hydrolases"/>
    <property type="match status" value="1"/>
</dbReference>
<dbReference type="InterPro" id="IPR000073">
    <property type="entry name" value="AB_hydrolase_1"/>
</dbReference>
<evidence type="ECO:0000313" key="3">
    <source>
        <dbReference type="Proteomes" id="UP000298653"/>
    </source>
</evidence>
<dbReference type="PRINTS" id="PR00111">
    <property type="entry name" value="ABHYDROLASE"/>
</dbReference>
<dbReference type="AlphaFoldDB" id="A0A4P8IH19"/>
<keyword evidence="2" id="KW-0378">Hydrolase</keyword>
<keyword evidence="3" id="KW-1185">Reference proteome</keyword>
<dbReference type="InterPro" id="IPR051044">
    <property type="entry name" value="MAG_DAG_Lipase"/>
</dbReference>
<dbReference type="EC" id="3.1.1.23" evidence="2"/>
<dbReference type="PANTHER" id="PTHR11614">
    <property type="entry name" value="PHOSPHOLIPASE-RELATED"/>
    <property type="match status" value="1"/>
</dbReference>
<evidence type="ECO:0000259" key="1">
    <source>
        <dbReference type="Pfam" id="PF12146"/>
    </source>
</evidence>
<dbReference type="KEGG" id="arf:AR1Y2_0975"/>
<feature type="domain" description="Serine aminopeptidase S33" evidence="1">
    <location>
        <begin position="46"/>
        <end position="272"/>
    </location>
</feature>
<dbReference type="Gene3D" id="3.40.50.1820">
    <property type="entry name" value="alpha/beta hydrolase"/>
    <property type="match status" value="1"/>
</dbReference>
<gene>
    <name evidence="2" type="ORF">AR1Y2_0975</name>
</gene>
<dbReference type="GO" id="GO:0047372">
    <property type="term" value="F:monoacylglycerol lipase activity"/>
    <property type="evidence" value="ECO:0007669"/>
    <property type="project" value="UniProtKB-EC"/>
</dbReference>
<protein>
    <submittedName>
        <fullName evidence="2">Lysophospholipase</fullName>
        <ecNumber evidence="2">3.1.1.23</ecNumber>
        <ecNumber evidence="2">3.1.1.5</ecNumber>
    </submittedName>
</protein>
<dbReference type="InterPro" id="IPR022742">
    <property type="entry name" value="Hydrolase_4"/>
</dbReference>
<sequence length="290" mass="32680">MAEDCIKIDTYKETSHDGRYAMRKEFTFHTFDGTGLYMVQDVTALPKAAVVIVHGLCEHLGRYEYLTERLNEQNLMVYRFDHRGHGKSEGRRVYYDHFETISDDVNAVMDRVKNHNQGLPVFVIGHSMGGYAAACFGARYPGKADGIILSGALTRYHTKCAGELPLDMPADTYVPNALGDGVCSDPAVVEAYNKDPLVEKEISVALLNSIYDGVEWLKKNSFSFIDPVLILHGANDGLVSERDSREMFGDIRSGDKTLKIYAKLFHEIYNEVEKDEVIDDTILWIEKHLS</sequence>
<evidence type="ECO:0000313" key="2">
    <source>
        <dbReference type="EMBL" id="QCP34429.1"/>
    </source>
</evidence>
<organism evidence="2 3">
    <name type="scientific">Anaerostipes rhamnosivorans</name>
    <dbReference type="NCBI Taxonomy" id="1229621"/>
    <lineage>
        <taxon>Bacteria</taxon>
        <taxon>Bacillati</taxon>
        <taxon>Bacillota</taxon>
        <taxon>Clostridia</taxon>
        <taxon>Lachnospirales</taxon>
        <taxon>Lachnospiraceae</taxon>
        <taxon>Anaerostipes</taxon>
    </lineage>
</organism>